<evidence type="ECO:0000313" key="2">
    <source>
        <dbReference type="EMBL" id="GFZ05182.1"/>
    </source>
</evidence>
<evidence type="ECO:0000256" key="1">
    <source>
        <dbReference type="SAM" id="MobiDB-lite"/>
    </source>
</evidence>
<feature type="region of interest" description="Disordered" evidence="1">
    <location>
        <begin position="60"/>
        <end position="82"/>
    </location>
</feature>
<feature type="region of interest" description="Disordered" evidence="1">
    <location>
        <begin position="1"/>
        <end position="25"/>
    </location>
</feature>
<dbReference type="Proteomes" id="UP000585474">
    <property type="component" value="Unassembled WGS sequence"/>
</dbReference>
<evidence type="ECO:0000313" key="3">
    <source>
        <dbReference type="Proteomes" id="UP000585474"/>
    </source>
</evidence>
<feature type="compositionally biased region" description="Basic and acidic residues" evidence="1">
    <location>
        <begin position="125"/>
        <end position="138"/>
    </location>
</feature>
<accession>A0A7J0G333</accession>
<dbReference type="AlphaFoldDB" id="A0A7J0G333"/>
<name>A0A7J0G333_9ERIC</name>
<gene>
    <name evidence="2" type="ORF">Acr_17g0007540</name>
</gene>
<comment type="caution">
    <text evidence="2">The sequence shown here is derived from an EMBL/GenBank/DDBJ whole genome shotgun (WGS) entry which is preliminary data.</text>
</comment>
<keyword evidence="3" id="KW-1185">Reference proteome</keyword>
<feature type="compositionally biased region" description="Gly residues" evidence="1">
    <location>
        <begin position="1"/>
        <end position="17"/>
    </location>
</feature>
<organism evidence="2 3">
    <name type="scientific">Actinidia rufa</name>
    <dbReference type="NCBI Taxonomy" id="165716"/>
    <lineage>
        <taxon>Eukaryota</taxon>
        <taxon>Viridiplantae</taxon>
        <taxon>Streptophyta</taxon>
        <taxon>Embryophyta</taxon>
        <taxon>Tracheophyta</taxon>
        <taxon>Spermatophyta</taxon>
        <taxon>Magnoliopsida</taxon>
        <taxon>eudicotyledons</taxon>
        <taxon>Gunneridae</taxon>
        <taxon>Pentapetalae</taxon>
        <taxon>asterids</taxon>
        <taxon>Ericales</taxon>
        <taxon>Actinidiaceae</taxon>
        <taxon>Actinidia</taxon>
    </lineage>
</organism>
<feature type="region of interest" description="Disordered" evidence="1">
    <location>
        <begin position="110"/>
        <end position="138"/>
    </location>
</feature>
<proteinExistence type="predicted"/>
<reference evidence="2 3" key="1">
    <citation type="submission" date="2019-07" db="EMBL/GenBank/DDBJ databases">
        <title>De Novo Assembly of kiwifruit Actinidia rufa.</title>
        <authorList>
            <person name="Sugita-Konishi S."/>
            <person name="Sato K."/>
            <person name="Mori E."/>
            <person name="Abe Y."/>
            <person name="Kisaki G."/>
            <person name="Hamano K."/>
            <person name="Suezawa K."/>
            <person name="Otani M."/>
            <person name="Fukuda T."/>
            <person name="Manabe T."/>
            <person name="Gomi K."/>
            <person name="Tabuchi M."/>
            <person name="Akimitsu K."/>
            <person name="Kataoka I."/>
        </authorList>
    </citation>
    <scope>NUCLEOTIDE SEQUENCE [LARGE SCALE GENOMIC DNA]</scope>
    <source>
        <strain evidence="3">cv. Fuchu</strain>
    </source>
</reference>
<protein>
    <submittedName>
        <fullName evidence="2">Uncharacterized protein</fullName>
    </submittedName>
</protein>
<sequence>MSSSGGGGGGTVEGDIGGKAATSTSDARIIRKEMRRILPHVPDLTLLRWLGGKVQDLILGSAPSSSSSRSNSRLGSRSDSGLSPELILDVMSKRIKLSQLTMTVAEKAATSSSKGMVISEFSDSLSKKRAFENESKGK</sequence>
<dbReference type="EMBL" id="BJWL01000017">
    <property type="protein sequence ID" value="GFZ05182.1"/>
    <property type="molecule type" value="Genomic_DNA"/>
</dbReference>